<dbReference type="EMBL" id="JACHNL010000005">
    <property type="protein sequence ID" value="MBB4724284.1"/>
    <property type="molecule type" value="Genomic_DNA"/>
</dbReference>
<accession>A0AAW3U5V2</accession>
<protein>
    <submittedName>
        <fullName evidence="1">Uncharacterized protein</fullName>
    </submittedName>
</protein>
<reference evidence="1 2" key="1">
    <citation type="submission" date="2020-08" db="EMBL/GenBank/DDBJ databases">
        <title>Studying the diversity of plant-associated saprophytic bacteria and their role in host health and plant-pathogen interactions.</title>
        <authorList>
            <person name="Potnis N."/>
        </authorList>
    </citation>
    <scope>NUCLEOTIDE SEQUENCE [LARGE SCALE GENOMIC DNA]</scope>
    <source>
        <strain evidence="1 2">CFBP 7922</strain>
    </source>
</reference>
<comment type="caution">
    <text evidence="1">The sequence shown here is derived from an EMBL/GenBank/DDBJ whole genome shotgun (WGS) entry which is preliminary data.</text>
</comment>
<dbReference type="Proteomes" id="UP000576603">
    <property type="component" value="Unassembled WGS sequence"/>
</dbReference>
<evidence type="ECO:0000313" key="1">
    <source>
        <dbReference type="EMBL" id="MBB4724284.1"/>
    </source>
</evidence>
<evidence type="ECO:0000313" key="2">
    <source>
        <dbReference type="Proteomes" id="UP000576603"/>
    </source>
</evidence>
<organism evidence="1 2">
    <name type="scientific">Xanthomonas euvesicatoria</name>
    <dbReference type="NCBI Taxonomy" id="456327"/>
    <lineage>
        <taxon>Bacteria</taxon>
        <taxon>Pseudomonadati</taxon>
        <taxon>Pseudomonadota</taxon>
        <taxon>Gammaproteobacteria</taxon>
        <taxon>Lysobacterales</taxon>
        <taxon>Lysobacteraceae</taxon>
        <taxon>Xanthomonas</taxon>
    </lineage>
</organism>
<gene>
    <name evidence="1" type="ORF">FHY32_002647</name>
</gene>
<name>A0AAW3U5V2_XANEU</name>
<sequence length="37" mass="4011">MGLRCASMQSQMRAVRGIGAARHDSANESFNATALDW</sequence>
<proteinExistence type="predicted"/>
<dbReference type="AlphaFoldDB" id="A0AAW3U5V2"/>